<reference evidence="1 2" key="1">
    <citation type="submission" date="2020-01" db="EMBL/GenBank/DDBJ databases">
        <authorList>
            <person name="Kim M.K."/>
        </authorList>
    </citation>
    <scope>NUCLEOTIDE SEQUENCE [LARGE SCALE GENOMIC DNA]</scope>
    <source>
        <strain evidence="1 2">172606-1</strain>
    </source>
</reference>
<sequence length="264" mass="31352">MRKLFIYVILVVLACGFIMKDSYRRVINESFTAGEVLEYRLHYGFLNIGESVIEVSPTLYRINERICYKVNVSGRTSGTFEVGYKVRDTWRSYIDTSALIPQRFYTNIQENKYRKEEWVFFDHIRKTVRSEEKNQETKEFTIPSNVQDLVSGYYYLRTLDFNKYREGDTIAVSAFFDDEFYNFKVKFRGRGEVKTKFGKIKCLKITPIMPDNQLFKDENAIRIWISDDENKIPIKVESEFSFLPGVIEVELKRHKGLKNDIHFY</sequence>
<accession>A0A6C0GFR4</accession>
<name>A0A6C0GFR4_9BACT</name>
<dbReference type="Pfam" id="PF11306">
    <property type="entry name" value="DUF3108"/>
    <property type="match status" value="1"/>
</dbReference>
<keyword evidence="2" id="KW-1185">Reference proteome</keyword>
<dbReference type="EMBL" id="CP048222">
    <property type="protein sequence ID" value="QHT66592.1"/>
    <property type="molecule type" value="Genomic_DNA"/>
</dbReference>
<gene>
    <name evidence="1" type="ORF">GXP67_07945</name>
</gene>
<dbReference type="InterPro" id="IPR021457">
    <property type="entry name" value="DUF3108"/>
</dbReference>
<protein>
    <submittedName>
        <fullName evidence="1">DUF3108 domain-containing protein</fullName>
    </submittedName>
</protein>
<evidence type="ECO:0000313" key="1">
    <source>
        <dbReference type="EMBL" id="QHT66592.1"/>
    </source>
</evidence>
<evidence type="ECO:0000313" key="2">
    <source>
        <dbReference type="Proteomes" id="UP000480178"/>
    </source>
</evidence>
<organism evidence="1 2">
    <name type="scientific">Rhodocytophaga rosea</name>
    <dbReference type="NCBI Taxonomy" id="2704465"/>
    <lineage>
        <taxon>Bacteria</taxon>
        <taxon>Pseudomonadati</taxon>
        <taxon>Bacteroidota</taxon>
        <taxon>Cytophagia</taxon>
        <taxon>Cytophagales</taxon>
        <taxon>Rhodocytophagaceae</taxon>
        <taxon>Rhodocytophaga</taxon>
    </lineage>
</organism>
<proteinExistence type="predicted"/>
<dbReference type="AlphaFoldDB" id="A0A6C0GFR4"/>
<dbReference type="PROSITE" id="PS51257">
    <property type="entry name" value="PROKAR_LIPOPROTEIN"/>
    <property type="match status" value="1"/>
</dbReference>
<dbReference type="RefSeq" id="WP_162442646.1">
    <property type="nucleotide sequence ID" value="NZ_CP048222.1"/>
</dbReference>
<dbReference type="KEGG" id="rhoz:GXP67_07945"/>
<dbReference type="Proteomes" id="UP000480178">
    <property type="component" value="Chromosome"/>
</dbReference>